<dbReference type="InterPro" id="IPR036047">
    <property type="entry name" value="F-box-like_dom_sf"/>
</dbReference>
<proteinExistence type="evidence at transcript level"/>
<reference evidence="5" key="1">
    <citation type="submission" date="2010-04" db="EMBL/GenBank/DDBJ databases">
        <authorList>
            <person name="Reid K.E."/>
            <person name="Liao N."/>
            <person name="Chan S."/>
            <person name="Docking R."/>
            <person name="Taylor G."/>
            <person name="Moore R."/>
            <person name="Mayo M."/>
            <person name="Munro S."/>
            <person name="King J."/>
            <person name="Yanchuk A."/>
            <person name="Holt R."/>
            <person name="Jones S."/>
            <person name="Marra M."/>
            <person name="Ritland C.E."/>
            <person name="Ritland K."/>
            <person name="Bohlmann J."/>
        </authorList>
    </citation>
    <scope>NUCLEOTIDE SEQUENCE</scope>
    <source>
        <tissue evidence="5">Bud</tissue>
    </source>
</reference>
<evidence type="ECO:0000256" key="2">
    <source>
        <dbReference type="ARBA" id="ARBA00022737"/>
    </source>
</evidence>
<evidence type="ECO:0000259" key="3">
    <source>
        <dbReference type="Pfam" id="PF00646"/>
    </source>
</evidence>
<dbReference type="PANTHER" id="PTHR46344">
    <property type="entry name" value="OS02G0202900 PROTEIN"/>
    <property type="match status" value="1"/>
</dbReference>
<dbReference type="CDD" id="cd22152">
    <property type="entry name" value="F-box_AtAFR-like"/>
    <property type="match status" value="1"/>
</dbReference>
<keyword evidence="2" id="KW-0677">Repeat</keyword>
<accession>D5AA51</accession>
<dbReference type="SUPFAM" id="SSF81383">
    <property type="entry name" value="F-box domain"/>
    <property type="match status" value="1"/>
</dbReference>
<evidence type="ECO:0000256" key="1">
    <source>
        <dbReference type="ARBA" id="ARBA00022441"/>
    </source>
</evidence>
<dbReference type="AlphaFoldDB" id="D5AA51"/>
<dbReference type="SUPFAM" id="SSF117281">
    <property type="entry name" value="Kelch motif"/>
    <property type="match status" value="1"/>
</dbReference>
<dbReference type="Pfam" id="PF00646">
    <property type="entry name" value="F-box"/>
    <property type="match status" value="1"/>
</dbReference>
<dbReference type="InterPro" id="IPR006652">
    <property type="entry name" value="Kelch_1"/>
</dbReference>
<dbReference type="Gene3D" id="2.120.10.80">
    <property type="entry name" value="Kelch-type beta propeller"/>
    <property type="match status" value="1"/>
</dbReference>
<dbReference type="InterPro" id="IPR057499">
    <property type="entry name" value="Kelch_FKB95"/>
</dbReference>
<dbReference type="InterPro" id="IPR001810">
    <property type="entry name" value="F-box_dom"/>
</dbReference>
<protein>
    <submittedName>
        <fullName evidence="5">Uncharacterized protein</fullName>
    </submittedName>
</protein>
<evidence type="ECO:0000259" key="4">
    <source>
        <dbReference type="Pfam" id="PF25210"/>
    </source>
</evidence>
<dbReference type="PANTHER" id="PTHR46344:SF19">
    <property type="entry name" value="F-BOX DOMAIN-CONTAINING PROTEIN"/>
    <property type="match status" value="1"/>
</dbReference>
<feature type="domain" description="F-box" evidence="3">
    <location>
        <begin position="10"/>
        <end position="49"/>
    </location>
</feature>
<dbReference type="Pfam" id="PF25210">
    <property type="entry name" value="Kelch_FKB95"/>
    <property type="match status" value="1"/>
</dbReference>
<keyword evidence="1" id="KW-0880">Kelch repeat</keyword>
<sequence length="352" mass="39004">MDGGGGFLLPGLPDDVALACIARVPRFFHSTLAQVSKPWRSLLQSPLFFSTRHCLNFQQEYLYIMLRTHTSSYKWYVLQEHCSQKKKFCIPLPPMPSQPVGAACTVSQGKIFLMGGSLNEVTSSTVWVYDSHHNGWGAAPRMRVRREFAAAGAIDGKIYVLGGCQPSTWAGSTSWVEVYDPCSEVWSSIPSPPEMREKWMHGNAVLEGKLLAMADRGGVVYDPVSSSWDYVSKRLDTGWRGRAAVVDGVLFSYDFLGKIRGYDPRQDRWLELEGVQKHLPKFLSGATLANVAGRLYVVWEGLGPDKKTDLLCAALEVHREPNGGLRGTILWSQVILSLPRGTSTIHCLSLGL</sequence>
<dbReference type="EMBL" id="BT123079">
    <property type="protein sequence ID" value="ADE76420.1"/>
    <property type="molecule type" value="mRNA"/>
</dbReference>
<feature type="domain" description="FKB95-like N-terminal Kelch" evidence="4">
    <location>
        <begin position="81"/>
        <end position="336"/>
    </location>
</feature>
<dbReference type="InterPro" id="IPR015915">
    <property type="entry name" value="Kelch-typ_b-propeller"/>
</dbReference>
<name>D5AA51_PICSI</name>
<evidence type="ECO:0000313" key="5">
    <source>
        <dbReference type="EMBL" id="ADE76420.1"/>
    </source>
</evidence>
<organism evidence="5">
    <name type="scientific">Picea sitchensis</name>
    <name type="common">Sitka spruce</name>
    <name type="synonym">Pinus sitchensis</name>
    <dbReference type="NCBI Taxonomy" id="3332"/>
    <lineage>
        <taxon>Eukaryota</taxon>
        <taxon>Viridiplantae</taxon>
        <taxon>Streptophyta</taxon>
        <taxon>Embryophyta</taxon>
        <taxon>Tracheophyta</taxon>
        <taxon>Spermatophyta</taxon>
        <taxon>Pinopsida</taxon>
        <taxon>Pinidae</taxon>
        <taxon>Conifers I</taxon>
        <taxon>Pinales</taxon>
        <taxon>Pinaceae</taxon>
        <taxon>Picea</taxon>
    </lineage>
</organism>
<dbReference type="OMA" id="WMHGNAV"/>
<dbReference type="SMART" id="SM00612">
    <property type="entry name" value="Kelch"/>
    <property type="match status" value="2"/>
</dbReference>